<reference evidence="1" key="1">
    <citation type="submission" date="2014-09" db="EMBL/GenBank/DDBJ databases">
        <title>The mobilome of the heavy metals and metalloids hypertolerant bacteria from the Lubin copper mine (Poland).</title>
        <authorList>
            <person name="Dziewit L."/>
            <person name="Bartosik D."/>
        </authorList>
    </citation>
    <scope>NUCLEOTIDE SEQUENCE</scope>
    <source>
        <plasmid evidence="1">pLM19O1</plasmid>
    </source>
</reference>
<dbReference type="EMBL" id="KM659091">
    <property type="protein sequence ID" value="AJW29939.1"/>
    <property type="molecule type" value="Genomic_DNA"/>
</dbReference>
<dbReference type="RefSeq" id="WP_181377284.1">
    <property type="nucleotide sequence ID" value="NZ_KM659091.1"/>
</dbReference>
<dbReference type="AlphaFoldDB" id="A0A0D5A0J8"/>
<dbReference type="InterPro" id="IPR009057">
    <property type="entry name" value="Homeodomain-like_sf"/>
</dbReference>
<evidence type="ECO:0000313" key="1">
    <source>
        <dbReference type="EMBL" id="AJW29939.1"/>
    </source>
</evidence>
<proteinExistence type="predicted"/>
<name>A0A0D5A0J8_9HYPH</name>
<geneLocation type="plasmid" evidence="1">
    <name>pLM19O1</name>
</geneLocation>
<organism evidence="1">
    <name type="scientific">Ochrobactrum sp. LM19</name>
    <dbReference type="NCBI Taxonomy" id="1449781"/>
    <lineage>
        <taxon>Bacteria</taxon>
        <taxon>Pseudomonadati</taxon>
        <taxon>Pseudomonadota</taxon>
        <taxon>Alphaproteobacteria</taxon>
        <taxon>Hyphomicrobiales</taxon>
        <taxon>Brucellaceae</taxon>
        <taxon>Brucella/Ochrobactrum group</taxon>
        <taxon>Ochrobactrum</taxon>
    </lineage>
</organism>
<sequence>MFQQAYSLDLRKRVTRAIAKGKSCRAAAEQFEVSAATAYAFDSGSSGQVRCSLDLSGDHAVAVNWSLFARRLLAR</sequence>
<keyword evidence="1" id="KW-0614">Plasmid</keyword>
<accession>A0A0D5A0J8</accession>
<gene>
    <name evidence="1" type="ORF">pLM19O1_p69</name>
</gene>
<protein>
    <submittedName>
        <fullName evidence="1">Transposase</fullName>
    </submittedName>
</protein>
<dbReference type="SUPFAM" id="SSF46689">
    <property type="entry name" value="Homeodomain-like"/>
    <property type="match status" value="1"/>
</dbReference>